<name>A0A1D8U1R8_9CYAN</name>
<feature type="region of interest" description="Disordered" evidence="1">
    <location>
        <begin position="1"/>
        <end position="36"/>
    </location>
</feature>
<dbReference type="STRING" id="1458985.BJP34_34270"/>
<proteinExistence type="predicted"/>
<evidence type="ECO:0000256" key="1">
    <source>
        <dbReference type="SAM" id="MobiDB-lite"/>
    </source>
</evidence>
<dbReference type="EMBL" id="CP017599">
    <property type="protein sequence ID" value="AOX03828.1"/>
    <property type="molecule type" value="Genomic_DNA"/>
</dbReference>
<feature type="compositionally biased region" description="Basic and acidic residues" evidence="1">
    <location>
        <begin position="23"/>
        <end position="35"/>
    </location>
</feature>
<evidence type="ECO:0000313" key="2">
    <source>
        <dbReference type="EMBL" id="AOX03828.1"/>
    </source>
</evidence>
<evidence type="ECO:0000313" key="3">
    <source>
        <dbReference type="Proteomes" id="UP000177870"/>
    </source>
</evidence>
<sequence>MRYNYLGFREQGAGSREQRRGKRQEARGKRQEARGKNNVYLMSPRNAINFLGSSVPTMLNL</sequence>
<dbReference type="AlphaFoldDB" id="A0A1D8U1R8"/>
<organism evidence="2 3">
    <name type="scientific">Moorena producens PAL-8-15-08-1</name>
    <dbReference type="NCBI Taxonomy" id="1458985"/>
    <lineage>
        <taxon>Bacteria</taxon>
        <taxon>Bacillati</taxon>
        <taxon>Cyanobacteriota</taxon>
        <taxon>Cyanophyceae</taxon>
        <taxon>Coleofasciculales</taxon>
        <taxon>Coleofasciculaceae</taxon>
        <taxon>Moorena</taxon>
    </lineage>
</organism>
<protein>
    <submittedName>
        <fullName evidence="2">Uncharacterized protein</fullName>
    </submittedName>
</protein>
<gene>
    <name evidence="2" type="ORF">BJP34_34270</name>
</gene>
<dbReference type="KEGG" id="mpro:BJP34_34270"/>
<dbReference type="Proteomes" id="UP000177870">
    <property type="component" value="Chromosome"/>
</dbReference>
<accession>A0A1D8U1R8</accession>
<reference evidence="3" key="1">
    <citation type="submission" date="2016-10" db="EMBL/GenBank/DDBJ databases">
        <title>Comparative genomics uncovers the prolific and rare metabolic potential of the cyanobacterial genus Moorea.</title>
        <authorList>
            <person name="Leao T."/>
            <person name="Castelao G."/>
            <person name="Korobeynikov A."/>
            <person name="Monroe E.A."/>
            <person name="Podell S."/>
            <person name="Glukhov E."/>
            <person name="Allen E."/>
            <person name="Gerwick W.H."/>
            <person name="Gerwick L."/>
        </authorList>
    </citation>
    <scope>NUCLEOTIDE SEQUENCE [LARGE SCALE GENOMIC DNA]</scope>
    <source>
        <strain evidence="3">PAL-8-15-08-1</strain>
    </source>
</reference>